<evidence type="ECO:0000313" key="1">
    <source>
        <dbReference type="EMBL" id="CAF0766428.1"/>
    </source>
</evidence>
<protein>
    <recommendedName>
        <fullName evidence="3">Nucleoside phosphorylase domain-containing protein</fullName>
    </recommendedName>
</protein>
<dbReference type="AlphaFoldDB" id="A0A813QFS0"/>
<sequence length="260" mass="30056">MLEFSDDRIFLRVVLSSFSFSSNGQLSLRRKEFQQRTDWLCISNDIMILFLASKSILGIYEAEQSSEGYEFVSTCYKPKNLQLYQLMEPIKENYQQTNATRPSTHKYPWEKFLEDGMQYLLSHNIDCLPPSTDHLYIKMENGEIVEVEHPNKDTRDYTRPKVRFGMIAGGKNILTNDYFKTTLSEKCNVLCFDSEIDQVLAAIQGNQIESFMIIRGVADYHDGTLNKEWQPYSSLCAASFMKTIIYKIPHSGETENNNAL</sequence>
<dbReference type="PANTHER" id="PTHR47705:SF1">
    <property type="entry name" value="PNP_UDP_1 DOMAIN-CONTAINING PROTEIN"/>
    <property type="match status" value="1"/>
</dbReference>
<dbReference type="InterPro" id="IPR035994">
    <property type="entry name" value="Nucleoside_phosphorylase_sf"/>
</dbReference>
<comment type="caution">
    <text evidence="1">The sequence shown here is derived from an EMBL/GenBank/DDBJ whole genome shotgun (WGS) entry which is preliminary data.</text>
</comment>
<dbReference type="PANTHER" id="PTHR47705">
    <property type="entry name" value="AGAP000321-PA"/>
    <property type="match status" value="1"/>
</dbReference>
<name>A0A813QFS0_ADIRI</name>
<dbReference type="Proteomes" id="UP000663852">
    <property type="component" value="Unassembled WGS sequence"/>
</dbReference>
<reference evidence="1" key="1">
    <citation type="submission" date="2021-02" db="EMBL/GenBank/DDBJ databases">
        <authorList>
            <person name="Nowell W R."/>
        </authorList>
    </citation>
    <scope>NUCLEOTIDE SEQUENCE</scope>
</reference>
<dbReference type="GO" id="GO:0009116">
    <property type="term" value="P:nucleoside metabolic process"/>
    <property type="evidence" value="ECO:0007669"/>
    <property type="project" value="InterPro"/>
</dbReference>
<evidence type="ECO:0000313" key="2">
    <source>
        <dbReference type="Proteomes" id="UP000663852"/>
    </source>
</evidence>
<accession>A0A813QFS0</accession>
<dbReference type="OrthoDB" id="1577640at2759"/>
<dbReference type="EMBL" id="CAJNOJ010000007">
    <property type="protein sequence ID" value="CAF0766428.1"/>
    <property type="molecule type" value="Genomic_DNA"/>
</dbReference>
<organism evidence="1 2">
    <name type="scientific">Adineta ricciae</name>
    <name type="common">Rotifer</name>
    <dbReference type="NCBI Taxonomy" id="249248"/>
    <lineage>
        <taxon>Eukaryota</taxon>
        <taxon>Metazoa</taxon>
        <taxon>Spiralia</taxon>
        <taxon>Gnathifera</taxon>
        <taxon>Rotifera</taxon>
        <taxon>Eurotatoria</taxon>
        <taxon>Bdelloidea</taxon>
        <taxon>Adinetida</taxon>
        <taxon>Adinetidae</taxon>
        <taxon>Adineta</taxon>
    </lineage>
</organism>
<dbReference type="GO" id="GO:0003824">
    <property type="term" value="F:catalytic activity"/>
    <property type="evidence" value="ECO:0007669"/>
    <property type="project" value="InterPro"/>
</dbReference>
<dbReference type="Gene3D" id="3.40.50.1580">
    <property type="entry name" value="Nucleoside phosphorylase domain"/>
    <property type="match status" value="1"/>
</dbReference>
<proteinExistence type="predicted"/>
<gene>
    <name evidence="1" type="ORF">EDS130_LOCUS3075</name>
</gene>
<evidence type="ECO:0008006" key="3">
    <source>
        <dbReference type="Google" id="ProtNLM"/>
    </source>
</evidence>